<evidence type="ECO:0000256" key="1">
    <source>
        <dbReference type="ARBA" id="ARBA00004236"/>
    </source>
</evidence>
<evidence type="ECO:0000256" key="4">
    <source>
        <dbReference type="ARBA" id="ARBA00022527"/>
    </source>
</evidence>
<dbReference type="Pfam" id="PF00069">
    <property type="entry name" value="Pkinase"/>
    <property type="match status" value="1"/>
</dbReference>
<evidence type="ECO:0000256" key="6">
    <source>
        <dbReference type="ARBA" id="ARBA00022679"/>
    </source>
</evidence>
<dbReference type="PROSITE" id="PS50011">
    <property type="entry name" value="PROTEIN_KINASE_DOM"/>
    <property type="match status" value="1"/>
</dbReference>
<keyword evidence="9 13" id="KW-0067">ATP-binding</keyword>
<keyword evidence="6" id="KW-0808">Transferase</keyword>
<evidence type="ECO:0000256" key="12">
    <source>
        <dbReference type="ARBA" id="ARBA00048679"/>
    </source>
</evidence>
<keyword evidence="16" id="KW-0732">Signal</keyword>
<dbReference type="AlphaFoldDB" id="A0AAF0WXN5"/>
<dbReference type="FunFam" id="1.10.510.10:FF:000395">
    <property type="entry name" value="receptor-like serine/threonine-protein kinase NCRK"/>
    <property type="match status" value="1"/>
</dbReference>
<evidence type="ECO:0000259" key="17">
    <source>
        <dbReference type="PROSITE" id="PS50011"/>
    </source>
</evidence>
<keyword evidence="3" id="KW-1003">Cell membrane</keyword>
<dbReference type="PROSITE" id="PS00108">
    <property type="entry name" value="PROTEIN_KINASE_ST"/>
    <property type="match status" value="1"/>
</dbReference>
<dbReference type="SMART" id="SM00220">
    <property type="entry name" value="S_TKc"/>
    <property type="match status" value="1"/>
</dbReference>
<organism evidence="18 19">
    <name type="scientific">Daucus carota subsp. sativus</name>
    <name type="common">Carrot</name>
    <dbReference type="NCBI Taxonomy" id="79200"/>
    <lineage>
        <taxon>Eukaryota</taxon>
        <taxon>Viridiplantae</taxon>
        <taxon>Streptophyta</taxon>
        <taxon>Embryophyta</taxon>
        <taxon>Tracheophyta</taxon>
        <taxon>Spermatophyta</taxon>
        <taxon>Magnoliopsida</taxon>
        <taxon>eudicotyledons</taxon>
        <taxon>Gunneridae</taxon>
        <taxon>Pentapetalae</taxon>
        <taxon>asterids</taxon>
        <taxon>campanulids</taxon>
        <taxon>Apiales</taxon>
        <taxon>Apiaceae</taxon>
        <taxon>Apioideae</taxon>
        <taxon>Scandiceae</taxon>
        <taxon>Daucinae</taxon>
        <taxon>Daucus</taxon>
        <taxon>Daucus sect. Daucus</taxon>
    </lineage>
</organism>
<feature type="signal peptide" evidence="16">
    <location>
        <begin position="1"/>
        <end position="23"/>
    </location>
</feature>
<keyword evidence="5" id="KW-0597">Phosphoprotein</keyword>
<name>A0AAF0WXN5_DAUCS</name>
<evidence type="ECO:0000256" key="16">
    <source>
        <dbReference type="SAM" id="SignalP"/>
    </source>
</evidence>
<feature type="domain" description="Protein kinase" evidence="17">
    <location>
        <begin position="230"/>
        <end position="513"/>
    </location>
</feature>
<dbReference type="EMBL" id="CP093346">
    <property type="protein sequence ID" value="WOG95890.1"/>
    <property type="molecule type" value="Genomic_DNA"/>
</dbReference>
<protein>
    <recommendedName>
        <fullName evidence="2">non-specific serine/threonine protein kinase</fullName>
        <ecNumber evidence="2">2.7.11.1</ecNumber>
    </recommendedName>
</protein>
<dbReference type="Proteomes" id="UP000077755">
    <property type="component" value="Chromosome 4"/>
</dbReference>
<evidence type="ECO:0000256" key="3">
    <source>
        <dbReference type="ARBA" id="ARBA00022475"/>
    </source>
</evidence>
<keyword evidence="10 15" id="KW-0472">Membrane</keyword>
<gene>
    <name evidence="18" type="ORF">DCAR_0415219</name>
</gene>
<dbReference type="GO" id="GO:0004674">
    <property type="term" value="F:protein serine/threonine kinase activity"/>
    <property type="evidence" value="ECO:0007669"/>
    <property type="project" value="UniProtKB-KW"/>
</dbReference>
<keyword evidence="15" id="KW-0812">Transmembrane</keyword>
<proteinExistence type="predicted"/>
<dbReference type="EC" id="2.7.11.1" evidence="2"/>
<dbReference type="FunFam" id="3.30.200.20:FF:000415">
    <property type="entry name" value="receptor-like serine/threonine-protein kinase NCRK"/>
    <property type="match status" value="1"/>
</dbReference>
<sequence length="634" mass="70909">MKSQMKAALACVISFIWIQYSLCDVLPDSSSGNKWTCTCFSAYGGNQSAAHIPSCASSCNCSYATKRSEGYKWVCLCTWDELPRMSTDADHGTECFTSCNCKSGSTGGAVPTEKRESSKFLVLILLFSVVVTALVFVGLFVCYVYHRDKYPFSQHLSLSDKGTSYNSASHLISHNATSLPEFKVYISSPATRNTGCFQKTSLLFRNRTEVIYGTLVRFSYSELEKATNKFSSSNLIGIGGSSHVYLGHLKDGTEFAIKRMKAEREIGVENDFMTEIELISRLHHRHVVHLLGFCLENQGKHMERLLIFEYMLKGNLRERLDEATEEFLDWRTRVCIALGAAKGLEYLHEAAAPRIMHRDVKSTNILLDEKWRAKISDLGMAKRLRNDGLSSPSSSPARMQGTFGYFAPEYAMAGRGSLKSDVFSFGVVLLELITGRQPIQKSAGKEESLVIWATLRLLDRERVLLEFPDPKLQGNYPAEEIQIMAYLAKECLLLDPDSRPSMSEVVQILSSIVSGKSGGRNFSFNHIQPQSSSTPAIENEPDIEMPVKQTQISTEAEELRRFTSDQSPPPRCSLPSEKNVKKHLLHTSTRNISSEAEEAVDIVEPQFESFSVAHSSETLELHVSSRQKQLLRTQ</sequence>
<evidence type="ECO:0000256" key="2">
    <source>
        <dbReference type="ARBA" id="ARBA00012513"/>
    </source>
</evidence>
<evidence type="ECO:0000256" key="11">
    <source>
        <dbReference type="ARBA" id="ARBA00047899"/>
    </source>
</evidence>
<feature type="region of interest" description="Disordered" evidence="14">
    <location>
        <begin position="560"/>
        <end position="579"/>
    </location>
</feature>
<evidence type="ECO:0000313" key="19">
    <source>
        <dbReference type="Proteomes" id="UP000077755"/>
    </source>
</evidence>
<dbReference type="SUPFAM" id="SSF56112">
    <property type="entry name" value="Protein kinase-like (PK-like)"/>
    <property type="match status" value="1"/>
</dbReference>
<accession>A0AAF0WXN5</accession>
<dbReference type="GO" id="GO:0005524">
    <property type="term" value="F:ATP binding"/>
    <property type="evidence" value="ECO:0007669"/>
    <property type="project" value="UniProtKB-UniRule"/>
</dbReference>
<keyword evidence="4" id="KW-0723">Serine/threonine-protein kinase</keyword>
<evidence type="ECO:0000313" key="18">
    <source>
        <dbReference type="EMBL" id="WOG95890.1"/>
    </source>
</evidence>
<dbReference type="InterPro" id="IPR000719">
    <property type="entry name" value="Prot_kinase_dom"/>
</dbReference>
<evidence type="ECO:0000256" key="5">
    <source>
        <dbReference type="ARBA" id="ARBA00022553"/>
    </source>
</evidence>
<dbReference type="PANTHER" id="PTHR47989:SF23">
    <property type="entry name" value="RECEPTOR-LIKE SERINE_THREONINE-PROTEIN KINASE NCRK ISOFORM X1"/>
    <property type="match status" value="1"/>
</dbReference>
<evidence type="ECO:0000256" key="7">
    <source>
        <dbReference type="ARBA" id="ARBA00022741"/>
    </source>
</evidence>
<comment type="catalytic activity">
    <reaction evidence="11">
        <text>L-threonyl-[protein] + ATP = O-phospho-L-threonyl-[protein] + ADP + H(+)</text>
        <dbReference type="Rhea" id="RHEA:46608"/>
        <dbReference type="Rhea" id="RHEA-COMP:11060"/>
        <dbReference type="Rhea" id="RHEA-COMP:11605"/>
        <dbReference type="ChEBI" id="CHEBI:15378"/>
        <dbReference type="ChEBI" id="CHEBI:30013"/>
        <dbReference type="ChEBI" id="CHEBI:30616"/>
        <dbReference type="ChEBI" id="CHEBI:61977"/>
        <dbReference type="ChEBI" id="CHEBI:456216"/>
        <dbReference type="EC" id="2.7.11.1"/>
    </reaction>
</comment>
<evidence type="ECO:0000256" key="15">
    <source>
        <dbReference type="SAM" id="Phobius"/>
    </source>
</evidence>
<keyword evidence="15" id="KW-1133">Transmembrane helix</keyword>
<dbReference type="Gene3D" id="3.30.200.20">
    <property type="entry name" value="Phosphorylase Kinase, domain 1"/>
    <property type="match status" value="1"/>
</dbReference>
<dbReference type="PROSITE" id="PS00107">
    <property type="entry name" value="PROTEIN_KINASE_ATP"/>
    <property type="match status" value="1"/>
</dbReference>
<evidence type="ECO:0000256" key="14">
    <source>
        <dbReference type="SAM" id="MobiDB-lite"/>
    </source>
</evidence>
<keyword evidence="7 13" id="KW-0547">Nucleotide-binding</keyword>
<comment type="catalytic activity">
    <reaction evidence="12">
        <text>L-seryl-[protein] + ATP = O-phospho-L-seryl-[protein] + ADP + H(+)</text>
        <dbReference type="Rhea" id="RHEA:17989"/>
        <dbReference type="Rhea" id="RHEA-COMP:9863"/>
        <dbReference type="Rhea" id="RHEA-COMP:11604"/>
        <dbReference type="ChEBI" id="CHEBI:15378"/>
        <dbReference type="ChEBI" id="CHEBI:29999"/>
        <dbReference type="ChEBI" id="CHEBI:30616"/>
        <dbReference type="ChEBI" id="CHEBI:83421"/>
        <dbReference type="ChEBI" id="CHEBI:456216"/>
        <dbReference type="EC" id="2.7.11.1"/>
    </reaction>
</comment>
<comment type="subcellular location">
    <subcellularLocation>
        <location evidence="1">Cell membrane</location>
    </subcellularLocation>
</comment>
<reference evidence="18" key="1">
    <citation type="journal article" date="2016" name="Nat. Genet.">
        <title>A high-quality carrot genome assembly provides new insights into carotenoid accumulation and asterid genome evolution.</title>
        <authorList>
            <person name="Iorizzo M."/>
            <person name="Ellison S."/>
            <person name="Senalik D."/>
            <person name="Zeng P."/>
            <person name="Satapoomin P."/>
            <person name="Huang J."/>
            <person name="Bowman M."/>
            <person name="Iovene M."/>
            <person name="Sanseverino W."/>
            <person name="Cavagnaro P."/>
            <person name="Yildiz M."/>
            <person name="Macko-Podgorni A."/>
            <person name="Moranska E."/>
            <person name="Grzebelus E."/>
            <person name="Grzebelus D."/>
            <person name="Ashrafi H."/>
            <person name="Zheng Z."/>
            <person name="Cheng S."/>
            <person name="Spooner D."/>
            <person name="Van Deynze A."/>
            <person name="Simon P."/>
        </authorList>
    </citation>
    <scope>NUCLEOTIDE SEQUENCE</scope>
    <source>
        <tissue evidence="18">Leaf</tissue>
    </source>
</reference>
<dbReference type="InterPro" id="IPR011009">
    <property type="entry name" value="Kinase-like_dom_sf"/>
</dbReference>
<dbReference type="InterPro" id="IPR017441">
    <property type="entry name" value="Protein_kinase_ATP_BS"/>
</dbReference>
<evidence type="ECO:0000256" key="9">
    <source>
        <dbReference type="ARBA" id="ARBA00022840"/>
    </source>
</evidence>
<keyword evidence="8" id="KW-0418">Kinase</keyword>
<dbReference type="Gene3D" id="1.10.510.10">
    <property type="entry name" value="Transferase(Phosphotransferase) domain 1"/>
    <property type="match status" value="1"/>
</dbReference>
<reference evidence="18" key="2">
    <citation type="submission" date="2022-03" db="EMBL/GenBank/DDBJ databases">
        <title>Draft title - Genomic analysis of global carrot germplasm unveils the trajectory of domestication and the origin of high carotenoid orange carrot.</title>
        <authorList>
            <person name="Iorizzo M."/>
            <person name="Ellison S."/>
            <person name="Senalik D."/>
            <person name="Macko-Podgorni A."/>
            <person name="Grzebelus D."/>
            <person name="Bostan H."/>
            <person name="Rolling W."/>
            <person name="Curaba J."/>
            <person name="Simon P."/>
        </authorList>
    </citation>
    <scope>NUCLEOTIDE SEQUENCE</scope>
    <source>
        <tissue evidence="18">Leaf</tissue>
    </source>
</reference>
<evidence type="ECO:0000256" key="13">
    <source>
        <dbReference type="PROSITE-ProRule" id="PRU10141"/>
    </source>
</evidence>
<feature type="binding site" evidence="13">
    <location>
        <position position="258"/>
    </location>
    <ligand>
        <name>ATP</name>
        <dbReference type="ChEBI" id="CHEBI:30616"/>
    </ligand>
</feature>
<feature type="chain" id="PRO_5042089932" description="non-specific serine/threonine protein kinase" evidence="16">
    <location>
        <begin position="24"/>
        <end position="634"/>
    </location>
</feature>
<evidence type="ECO:0000256" key="8">
    <source>
        <dbReference type="ARBA" id="ARBA00022777"/>
    </source>
</evidence>
<feature type="transmembrane region" description="Helical" evidence="15">
    <location>
        <begin position="120"/>
        <end position="145"/>
    </location>
</feature>
<keyword evidence="19" id="KW-1185">Reference proteome</keyword>
<dbReference type="PANTHER" id="PTHR47989">
    <property type="entry name" value="OS01G0750732 PROTEIN"/>
    <property type="match status" value="1"/>
</dbReference>
<dbReference type="GO" id="GO:0005886">
    <property type="term" value="C:plasma membrane"/>
    <property type="evidence" value="ECO:0007669"/>
    <property type="project" value="UniProtKB-SubCell"/>
</dbReference>
<dbReference type="InterPro" id="IPR008271">
    <property type="entry name" value="Ser/Thr_kinase_AS"/>
</dbReference>
<evidence type="ECO:0000256" key="10">
    <source>
        <dbReference type="ARBA" id="ARBA00023136"/>
    </source>
</evidence>